<dbReference type="CDD" id="cd07438">
    <property type="entry name" value="PHP_HisPPase_AMP"/>
    <property type="match status" value="1"/>
</dbReference>
<sequence length="282" mass="31247">MQFKLSQLSPKKLDLHTHSSASDGVLTPTELILRAKEQQIDVLALTDHDTVDGIAEARSAAQQQQITLISGVEISTLWNGKTIHIVGLDFDETHPAMTALLAEQARLRHARAVEIGEKFKKFGLENAFAEAQALTTGEVTRAHYARYLVNIGLVSNEGQAFKRYLSQGKPCHVKANWCDIPTAIDVIHQAGGVAAVAHPMRYQMTNNKIHTLIKDFQQWQGDAVEIAGGIDHNQQKMLIKWLEELNLLASVGSDFHYPCGWIELGKNLTIPTTVKAVWQQSI</sequence>
<dbReference type="RefSeq" id="WP_066105477.1">
    <property type="nucleotide sequence ID" value="NZ_JTJL01000008.1"/>
</dbReference>
<keyword evidence="2" id="KW-0808">Transferase</keyword>
<dbReference type="GO" id="GO:0004534">
    <property type="term" value="F:5'-3' RNA exonuclease activity"/>
    <property type="evidence" value="ECO:0007669"/>
    <property type="project" value="TreeGrafter"/>
</dbReference>
<dbReference type="EMBL" id="JTJL01000008">
    <property type="protein sequence ID" value="OBW95702.1"/>
    <property type="molecule type" value="Genomic_DNA"/>
</dbReference>
<dbReference type="SUPFAM" id="SSF89550">
    <property type="entry name" value="PHP domain-like"/>
    <property type="match status" value="1"/>
</dbReference>
<evidence type="ECO:0000313" key="5">
    <source>
        <dbReference type="Proteomes" id="UP000092649"/>
    </source>
</evidence>
<dbReference type="SMART" id="SM00481">
    <property type="entry name" value="POLIIIAc"/>
    <property type="match status" value="1"/>
</dbReference>
<dbReference type="Gene3D" id="1.10.150.650">
    <property type="match status" value="1"/>
</dbReference>
<protein>
    <submittedName>
        <fullName evidence="3">S-adenosylmethionine tRNA ribosyltransferase</fullName>
    </submittedName>
</protein>
<dbReference type="PATRIC" id="fig|505341.3.peg.516"/>
<dbReference type="PANTHER" id="PTHR42924:SF3">
    <property type="entry name" value="POLYMERASE_HISTIDINOL PHOSPHATASE N-TERMINAL DOMAIN-CONTAINING PROTEIN"/>
    <property type="match status" value="1"/>
</dbReference>
<evidence type="ECO:0000259" key="1">
    <source>
        <dbReference type="SMART" id="SM00481"/>
    </source>
</evidence>
<dbReference type="InterPro" id="IPR052018">
    <property type="entry name" value="PHP_domain"/>
</dbReference>
<reference evidence="4 5" key="1">
    <citation type="submission" date="2014-11" db="EMBL/GenBank/DDBJ databases">
        <title>Pan-genome of Gallibacterium spp.</title>
        <authorList>
            <person name="Kudirkiene E."/>
            <person name="Bojesen A.M."/>
        </authorList>
    </citation>
    <scope>NUCLEOTIDE SEQUENCE [LARGE SCALE GENOMIC DNA]</scope>
    <source>
        <strain evidence="3 4">18469/18</strain>
        <strain evidence="2 5">F150</strain>
    </source>
</reference>
<organism evidence="3 4">
    <name type="scientific">Gallibacterium salpingitidis</name>
    <dbReference type="NCBI Taxonomy" id="505341"/>
    <lineage>
        <taxon>Bacteria</taxon>
        <taxon>Pseudomonadati</taxon>
        <taxon>Pseudomonadota</taxon>
        <taxon>Gammaproteobacteria</taxon>
        <taxon>Pasteurellales</taxon>
        <taxon>Pasteurellaceae</taxon>
        <taxon>Gallibacterium</taxon>
    </lineage>
</organism>
<evidence type="ECO:0000313" key="2">
    <source>
        <dbReference type="EMBL" id="OBW95702.1"/>
    </source>
</evidence>
<dbReference type="GO" id="GO:0035312">
    <property type="term" value="F:5'-3' DNA exonuclease activity"/>
    <property type="evidence" value="ECO:0007669"/>
    <property type="project" value="TreeGrafter"/>
</dbReference>
<dbReference type="Proteomes" id="UP000092527">
    <property type="component" value="Unassembled WGS sequence"/>
</dbReference>
<dbReference type="GO" id="GO:0016740">
    <property type="term" value="F:transferase activity"/>
    <property type="evidence" value="ECO:0007669"/>
    <property type="project" value="UniProtKB-KW"/>
</dbReference>
<dbReference type="InterPro" id="IPR003141">
    <property type="entry name" value="Pol/His_phosphatase_N"/>
</dbReference>
<name>A0A1A7Q5E7_9PAST</name>
<gene>
    <name evidence="2" type="ORF">QS62_02570</name>
    <name evidence="3" type="ORF">QV09_10810</name>
</gene>
<dbReference type="EMBL" id="JTJU01000069">
    <property type="protein sequence ID" value="OBX07567.1"/>
    <property type="molecule type" value="Genomic_DNA"/>
</dbReference>
<comment type="caution">
    <text evidence="3">The sequence shown here is derived from an EMBL/GenBank/DDBJ whole genome shotgun (WGS) entry which is preliminary data.</text>
</comment>
<accession>A0A1A7Q5E7</accession>
<feature type="domain" description="Polymerase/histidinol phosphatase N-terminal" evidence="1">
    <location>
        <begin position="13"/>
        <end position="78"/>
    </location>
</feature>
<dbReference type="OrthoDB" id="9804333at2"/>
<dbReference type="Pfam" id="PF02811">
    <property type="entry name" value="PHP"/>
    <property type="match status" value="1"/>
</dbReference>
<dbReference type="PANTHER" id="PTHR42924">
    <property type="entry name" value="EXONUCLEASE"/>
    <property type="match status" value="1"/>
</dbReference>
<dbReference type="InterPro" id="IPR016195">
    <property type="entry name" value="Pol/histidinol_Pase-like"/>
</dbReference>
<dbReference type="InterPro" id="IPR004013">
    <property type="entry name" value="PHP_dom"/>
</dbReference>
<evidence type="ECO:0000313" key="3">
    <source>
        <dbReference type="EMBL" id="OBX07567.1"/>
    </source>
</evidence>
<dbReference type="Proteomes" id="UP000092649">
    <property type="component" value="Unassembled WGS sequence"/>
</dbReference>
<keyword evidence="5" id="KW-1185">Reference proteome</keyword>
<dbReference type="STRING" id="505341.QV08_01730"/>
<dbReference type="AlphaFoldDB" id="A0A1A7Q5E7"/>
<evidence type="ECO:0000313" key="4">
    <source>
        <dbReference type="Proteomes" id="UP000092527"/>
    </source>
</evidence>
<dbReference type="Gene3D" id="3.20.20.140">
    <property type="entry name" value="Metal-dependent hydrolases"/>
    <property type="match status" value="1"/>
</dbReference>
<proteinExistence type="predicted"/>